<feature type="binding site" evidence="2">
    <location>
        <position position="35"/>
    </location>
    <ligand>
        <name>substrate</name>
    </ligand>
</feature>
<feature type="binding site" evidence="2">
    <location>
        <begin position="19"/>
        <end position="22"/>
    </location>
    <ligand>
        <name>substrate</name>
    </ligand>
</feature>
<keyword evidence="4" id="KW-1185">Reference proteome</keyword>
<dbReference type="SUPFAM" id="SSF64005">
    <property type="entry name" value="Undecaprenyl diphosphate synthase"/>
    <property type="match status" value="1"/>
</dbReference>
<dbReference type="NCBIfam" id="TIGR00055">
    <property type="entry name" value="uppS"/>
    <property type="match status" value="1"/>
</dbReference>
<feature type="binding site" evidence="2">
    <location>
        <position position="70"/>
    </location>
    <ligand>
        <name>substrate</name>
    </ligand>
</feature>
<dbReference type="GO" id="GO:0016094">
    <property type="term" value="P:polyprenol biosynthetic process"/>
    <property type="evidence" value="ECO:0007669"/>
    <property type="project" value="TreeGrafter"/>
</dbReference>
<dbReference type="GO" id="GO:0000287">
    <property type="term" value="F:magnesium ion binding"/>
    <property type="evidence" value="ECO:0007669"/>
    <property type="project" value="UniProtKB-UniRule"/>
</dbReference>
<dbReference type="Gene3D" id="3.40.1180.10">
    <property type="entry name" value="Decaprenyl diphosphate synthase-like"/>
    <property type="match status" value="1"/>
</dbReference>
<comment type="similarity">
    <text evidence="2">Belongs to the UPP synthase family.</text>
</comment>
<feature type="binding site" evidence="2">
    <location>
        <position position="68"/>
    </location>
    <ligand>
        <name>substrate</name>
    </ligand>
</feature>
<dbReference type="PROSITE" id="PS01066">
    <property type="entry name" value="UPP_SYNTHASE"/>
    <property type="match status" value="1"/>
</dbReference>
<dbReference type="AlphaFoldDB" id="A0AA43RLL2"/>
<dbReference type="CDD" id="cd00475">
    <property type="entry name" value="Cis_IPPS"/>
    <property type="match status" value="1"/>
</dbReference>
<reference evidence="3" key="1">
    <citation type="submission" date="2023-07" db="EMBL/GenBank/DDBJ databases">
        <title>Between Cages and Wild: Unraveling the Impact of Captivity on Animal Microbiomes and Antimicrobial Resistance.</title>
        <authorList>
            <person name="Schmartz G.P."/>
            <person name="Rehner J."/>
            <person name="Schuff M.J."/>
            <person name="Becker S.L."/>
            <person name="Kravczyk M."/>
            <person name="Gurevich A."/>
            <person name="Francke R."/>
            <person name="Mueller R."/>
            <person name="Keller V."/>
            <person name="Keller A."/>
        </authorList>
    </citation>
    <scope>NUCLEOTIDE SEQUENCE</scope>
    <source>
        <strain evidence="3">S39M_St_73</strain>
    </source>
</reference>
<sequence length="243" mass="28482">MTQENKKLYPKHIAIIMDGNGRWAKERGLKRSEGHDQGMINIQKISREIIKYEGIKVLTLYAFSTENWHRPILEVNHLMNLPGRFFKEFMPEIQENNIRIKLTGFPHQVPRKTRKVVEKAAEETKDNTGCILNFALNYGGRQEIVDAAKQIAEKVKNEELKVSDIDIDLFDSHLLNTQSTQPYQDIDLLIRTSGEERLSNFLLWHNAYSEFYFSDAYWPEFDKDELKKAIEAYQNRSRRYGGI</sequence>
<feature type="binding site" evidence="2">
    <location>
        <position position="191"/>
    </location>
    <ligand>
        <name>substrate</name>
    </ligand>
</feature>
<dbReference type="EMBL" id="JAUNQW010000001">
    <property type="protein sequence ID" value="MDO5456749.1"/>
    <property type="molecule type" value="Genomic_DNA"/>
</dbReference>
<feature type="active site" evidence="2">
    <location>
        <position position="18"/>
    </location>
</feature>
<dbReference type="InterPro" id="IPR001441">
    <property type="entry name" value="UPP_synth-like"/>
</dbReference>
<name>A0AA43RLL2_9LACT</name>
<protein>
    <recommendedName>
        <fullName evidence="2">Isoprenyl transferase</fullName>
        <ecNumber evidence="2">2.5.1.-</ecNumber>
    </recommendedName>
</protein>
<dbReference type="PANTHER" id="PTHR10291">
    <property type="entry name" value="DEHYDRODOLICHYL DIPHOSPHATE SYNTHASE FAMILY MEMBER"/>
    <property type="match status" value="1"/>
</dbReference>
<dbReference type="FunFam" id="3.40.1180.10:FF:000001">
    <property type="entry name" value="(2E,6E)-farnesyl-diphosphate-specific ditrans,polycis-undecaprenyl-diphosphate synthase"/>
    <property type="match status" value="1"/>
</dbReference>
<dbReference type="InterPro" id="IPR018520">
    <property type="entry name" value="UPP_synth-like_CS"/>
</dbReference>
<gene>
    <name evidence="3" type="ORF">Q4F26_00250</name>
</gene>
<feature type="binding site" evidence="2">
    <location>
        <position position="23"/>
    </location>
    <ligand>
        <name>substrate</name>
    </ligand>
</feature>
<keyword evidence="1 2" id="KW-0808">Transferase</keyword>
<dbReference type="GO" id="GO:0008834">
    <property type="term" value="F:ditrans,polycis-undecaprenyl-diphosphate synthase [(2E,6E)-farnesyl-diphosphate specific] activity"/>
    <property type="evidence" value="ECO:0007669"/>
    <property type="project" value="TreeGrafter"/>
</dbReference>
<feature type="active site" description="Proton acceptor" evidence="2">
    <location>
        <position position="67"/>
    </location>
</feature>
<evidence type="ECO:0000256" key="2">
    <source>
        <dbReference type="HAMAP-Rule" id="MF_01139"/>
    </source>
</evidence>
<dbReference type="PANTHER" id="PTHR10291:SF0">
    <property type="entry name" value="DEHYDRODOLICHYL DIPHOSPHATE SYNTHASE 2"/>
    <property type="match status" value="1"/>
</dbReference>
<dbReference type="Pfam" id="PF01255">
    <property type="entry name" value="Prenyltransf"/>
    <property type="match status" value="1"/>
</dbReference>
<dbReference type="InterPro" id="IPR036424">
    <property type="entry name" value="UPP_synth-like_sf"/>
</dbReference>
<dbReference type="HAMAP" id="MF_01139">
    <property type="entry name" value="ISPT"/>
    <property type="match status" value="1"/>
</dbReference>
<keyword evidence="2" id="KW-0460">Magnesium</keyword>
<feature type="binding site" evidence="2">
    <location>
        <position position="18"/>
    </location>
    <ligand>
        <name>Mg(2+)</name>
        <dbReference type="ChEBI" id="CHEBI:18420"/>
    </ligand>
</feature>
<evidence type="ECO:0000313" key="3">
    <source>
        <dbReference type="EMBL" id="MDO5456749.1"/>
    </source>
</evidence>
<feature type="binding site" evidence="2">
    <location>
        <position position="210"/>
    </location>
    <ligand>
        <name>Mg(2+)</name>
        <dbReference type="ChEBI" id="CHEBI:18420"/>
    </ligand>
</feature>
<organism evidence="3 4">
    <name type="scientific">Atopococcus tabaci</name>
    <dbReference type="NCBI Taxonomy" id="269774"/>
    <lineage>
        <taxon>Bacteria</taxon>
        <taxon>Bacillati</taxon>
        <taxon>Bacillota</taxon>
        <taxon>Bacilli</taxon>
        <taxon>Lactobacillales</taxon>
        <taxon>Carnobacteriaceae</taxon>
        <taxon>Atopococcus</taxon>
    </lineage>
</organism>
<comment type="subunit">
    <text evidence="2">Homodimer.</text>
</comment>
<comment type="function">
    <text evidence="2">Catalyzes the condensation of isopentenyl diphosphate (IPP) with allylic pyrophosphates generating different type of terpenoids.</text>
</comment>
<evidence type="ECO:0000256" key="1">
    <source>
        <dbReference type="ARBA" id="ARBA00022679"/>
    </source>
</evidence>
<dbReference type="GO" id="GO:0030145">
    <property type="term" value="F:manganese ion binding"/>
    <property type="evidence" value="ECO:0007669"/>
    <property type="project" value="TreeGrafter"/>
</dbReference>
<dbReference type="NCBIfam" id="NF011405">
    <property type="entry name" value="PRK14830.1"/>
    <property type="match status" value="1"/>
</dbReference>
<accession>A0AA43RLL2</accession>
<dbReference type="GO" id="GO:0005829">
    <property type="term" value="C:cytosol"/>
    <property type="evidence" value="ECO:0007669"/>
    <property type="project" value="TreeGrafter"/>
</dbReference>
<dbReference type="Proteomes" id="UP001171751">
    <property type="component" value="Unassembled WGS sequence"/>
</dbReference>
<feature type="binding site" evidence="2">
    <location>
        <begin position="197"/>
        <end position="199"/>
    </location>
    <ligand>
        <name>substrate</name>
    </ligand>
</feature>
<evidence type="ECO:0000313" key="4">
    <source>
        <dbReference type="Proteomes" id="UP001171751"/>
    </source>
</evidence>
<comment type="caution">
    <text evidence="3">The sequence shown here is derived from an EMBL/GenBank/DDBJ whole genome shotgun (WGS) entry which is preliminary data.</text>
</comment>
<feature type="binding site" evidence="2">
    <location>
        <position position="31"/>
    </location>
    <ligand>
        <name>substrate</name>
    </ligand>
</feature>
<proteinExistence type="inferred from homology"/>
<comment type="cofactor">
    <cofactor evidence="2">
        <name>Mg(2+)</name>
        <dbReference type="ChEBI" id="CHEBI:18420"/>
    </cofactor>
    <text evidence="2">Binds 2 magnesium ions per subunit.</text>
</comment>
<keyword evidence="2" id="KW-0479">Metal-binding</keyword>
<feature type="binding site" evidence="2">
    <location>
        <begin position="64"/>
        <end position="66"/>
    </location>
    <ligand>
        <name>substrate</name>
    </ligand>
</feature>
<dbReference type="EC" id="2.5.1.-" evidence="2"/>